<name>A0ACC1HU46_9FUNG</name>
<organism evidence="1 2">
    <name type="scientific">Spiromyces aspiralis</name>
    <dbReference type="NCBI Taxonomy" id="68401"/>
    <lineage>
        <taxon>Eukaryota</taxon>
        <taxon>Fungi</taxon>
        <taxon>Fungi incertae sedis</taxon>
        <taxon>Zoopagomycota</taxon>
        <taxon>Kickxellomycotina</taxon>
        <taxon>Kickxellomycetes</taxon>
        <taxon>Kickxellales</taxon>
        <taxon>Kickxellaceae</taxon>
        <taxon>Spiromyces</taxon>
    </lineage>
</organism>
<gene>
    <name evidence="1" type="ORF">EV182_001233</name>
</gene>
<evidence type="ECO:0000313" key="1">
    <source>
        <dbReference type="EMBL" id="KAJ1679836.1"/>
    </source>
</evidence>
<keyword evidence="2" id="KW-1185">Reference proteome</keyword>
<reference evidence="1" key="1">
    <citation type="submission" date="2022-06" db="EMBL/GenBank/DDBJ databases">
        <title>Phylogenomic reconstructions and comparative analyses of Kickxellomycotina fungi.</title>
        <authorList>
            <person name="Reynolds N.K."/>
            <person name="Stajich J.E."/>
            <person name="Barry K."/>
            <person name="Grigoriev I.V."/>
            <person name="Crous P."/>
            <person name="Smith M.E."/>
        </authorList>
    </citation>
    <scope>NUCLEOTIDE SEQUENCE</scope>
    <source>
        <strain evidence="1">RSA 2271</strain>
    </source>
</reference>
<comment type="caution">
    <text evidence="1">The sequence shown here is derived from an EMBL/GenBank/DDBJ whole genome shotgun (WGS) entry which is preliminary data.</text>
</comment>
<protein>
    <submittedName>
        <fullName evidence="1">Uncharacterized protein</fullName>
    </submittedName>
</protein>
<dbReference type="EMBL" id="JAMZIH010000156">
    <property type="protein sequence ID" value="KAJ1679836.1"/>
    <property type="molecule type" value="Genomic_DNA"/>
</dbReference>
<proteinExistence type="predicted"/>
<dbReference type="Proteomes" id="UP001145114">
    <property type="component" value="Unassembled WGS sequence"/>
</dbReference>
<sequence length="186" mass="20882">MVALRAPHLEWFANNIKQFMWIVFFGATILDIDINIYLIASAELADSEEERKNPPIKEDDLKKIERVADELQTKGNDQRQLVEEMTRDLEKEVAKQTEEHQNIRDLAVAVKGTGEQMKDATDTIEPNKSSKKKWIWITLAIMVGVGVGLGLVFGIPSFNKQSESSQNNNSNSGNNHSSDVSTQHSS</sequence>
<evidence type="ECO:0000313" key="2">
    <source>
        <dbReference type="Proteomes" id="UP001145114"/>
    </source>
</evidence>
<accession>A0ACC1HU46</accession>